<dbReference type="GO" id="GO:0005615">
    <property type="term" value="C:extracellular space"/>
    <property type="evidence" value="ECO:0007669"/>
    <property type="project" value="TreeGrafter"/>
</dbReference>
<dbReference type="GO" id="GO:0030199">
    <property type="term" value="P:collagen fibril organization"/>
    <property type="evidence" value="ECO:0007669"/>
    <property type="project" value="TreeGrafter"/>
</dbReference>
<dbReference type="AlphaFoldDB" id="A0A7R9FQL3"/>
<dbReference type="Proteomes" id="UP000677054">
    <property type="component" value="Unassembled WGS sequence"/>
</dbReference>
<proteinExistence type="inferred from homology"/>
<dbReference type="EMBL" id="LR903049">
    <property type="protein sequence ID" value="CAD7251415.1"/>
    <property type="molecule type" value="Genomic_DNA"/>
</dbReference>
<dbReference type="Pfam" id="PF14704">
    <property type="entry name" value="DERM"/>
    <property type="match status" value="1"/>
</dbReference>
<evidence type="ECO:0000256" key="2">
    <source>
        <dbReference type="ARBA" id="ARBA00008712"/>
    </source>
</evidence>
<evidence type="ECO:0000313" key="6">
    <source>
        <dbReference type="Proteomes" id="UP000677054"/>
    </source>
</evidence>
<keyword evidence="6" id="KW-1185">Reference proteome</keyword>
<comment type="similarity">
    <text evidence="2">Belongs to the dermatopontin family.</text>
</comment>
<dbReference type="InterPro" id="IPR026645">
    <property type="entry name" value="Dermatopontin"/>
</dbReference>
<keyword evidence="4" id="KW-1015">Disulfide bond</keyword>
<evidence type="ECO:0000256" key="1">
    <source>
        <dbReference type="ARBA" id="ARBA00004613"/>
    </source>
</evidence>
<reference evidence="5" key="1">
    <citation type="submission" date="2020-11" db="EMBL/GenBank/DDBJ databases">
        <authorList>
            <person name="Tran Van P."/>
        </authorList>
    </citation>
    <scope>NUCLEOTIDE SEQUENCE</scope>
</reference>
<organism evidence="5">
    <name type="scientific">Darwinula stevensoni</name>
    <dbReference type="NCBI Taxonomy" id="69355"/>
    <lineage>
        <taxon>Eukaryota</taxon>
        <taxon>Metazoa</taxon>
        <taxon>Ecdysozoa</taxon>
        <taxon>Arthropoda</taxon>
        <taxon>Crustacea</taxon>
        <taxon>Oligostraca</taxon>
        <taxon>Ostracoda</taxon>
        <taxon>Podocopa</taxon>
        <taxon>Podocopida</taxon>
        <taxon>Darwinulocopina</taxon>
        <taxon>Darwinuloidea</taxon>
        <taxon>Darwinulidae</taxon>
        <taxon>Darwinula</taxon>
    </lineage>
</organism>
<evidence type="ECO:0000313" key="5">
    <source>
        <dbReference type="EMBL" id="CAD7251415.1"/>
    </source>
</evidence>
<dbReference type="PANTHER" id="PTHR15040">
    <property type="entry name" value="DERMATOPONTIN-RELATED"/>
    <property type="match status" value="1"/>
</dbReference>
<keyword evidence="3" id="KW-0964">Secreted</keyword>
<dbReference type="GO" id="GO:0031012">
    <property type="term" value="C:extracellular matrix"/>
    <property type="evidence" value="ECO:0007669"/>
    <property type="project" value="TreeGrafter"/>
</dbReference>
<accession>A0A7R9FQL3</accession>
<evidence type="ECO:0000256" key="4">
    <source>
        <dbReference type="ARBA" id="ARBA00023157"/>
    </source>
</evidence>
<name>A0A7R9FQL3_9CRUS</name>
<sequence>MPTNSLITRVPALTSRNFICLEQSVHHNGREDRIWSFDCGPVETGYSACSQSGYVNQYDEPISYLCPGNGVVAGVASVHSNTAEDRRFDFKCCYLEGVFWTDCYVTSFLHDFDRPLDYSVDPGYYIVGGFSIHSNRQE</sequence>
<gene>
    <name evidence="5" type="ORF">DSTB1V02_LOCUS11182</name>
</gene>
<dbReference type="EMBL" id="CAJPEV010003532">
    <property type="protein sequence ID" value="CAG0899962.1"/>
    <property type="molecule type" value="Genomic_DNA"/>
</dbReference>
<dbReference type="OrthoDB" id="5975249at2759"/>
<comment type="subcellular location">
    <subcellularLocation>
        <location evidence="1">Secreted</location>
    </subcellularLocation>
</comment>
<evidence type="ECO:0000256" key="3">
    <source>
        <dbReference type="ARBA" id="ARBA00022525"/>
    </source>
</evidence>
<dbReference type="PANTHER" id="PTHR15040:SF1">
    <property type="entry name" value="DERMATOPONTIN-LIKE ISOFORM X1"/>
    <property type="match status" value="1"/>
</dbReference>
<protein>
    <submittedName>
        <fullName evidence="5">Uncharacterized protein</fullName>
    </submittedName>
</protein>